<dbReference type="Gene3D" id="1.10.1240.60">
    <property type="match status" value="1"/>
</dbReference>
<dbReference type="PANTHER" id="PTHR45746">
    <property type="entry name" value="LP21163P"/>
    <property type="match status" value="1"/>
</dbReference>
<dbReference type="Pfam" id="PF18148">
    <property type="entry name" value="RGS_DHEX"/>
    <property type="match status" value="1"/>
</dbReference>
<keyword evidence="1" id="KW-0734">Signal transduction inhibitor</keyword>
<dbReference type="InterPro" id="IPR036390">
    <property type="entry name" value="WH_DNA-bd_sf"/>
</dbReference>
<sequence>MTSSKKVGCLVRRMQDTHTGVPLLTRHWRTIAVPNAGIGHNITDWILRNLKITLEETFNLCNLLVRYGYLYPVYPATHLGFHLNKLYHFQTPYFWPDRHLEASDMDYAVHLVKKNILSNGQLAEYEKMRYHQLFKSQHCKWDFVIIQAQEQIRTVQERKKGDRMVLANQEQAYWRVARPPPGLDSDALHGPVKHTMALHRDQVVELYKKEILYCRKALGRARLKPSVSLEGLLKYSEQFSPLDPLLSGCLPNNPWMTDDTTYWVLNATMVEVPLRLRVERWAFSFQELIQDLRGRKEFQEFLCKEFSGENLNFWEASEDLLHGDCTRVQEKVEQVYTDFLAPGAKRCINIDAKTMAVTIEGLKSPHRYVLEAAQTHIYMLMKKDSYPRYLKSDLYKTMLARAIVASAVNAHSH</sequence>
<dbReference type="InterPro" id="IPR036284">
    <property type="entry name" value="GGL_sf"/>
</dbReference>
<dbReference type="InterPro" id="IPR047017">
    <property type="entry name" value="RGS6/7/9/11_DHEX_sf"/>
</dbReference>
<dbReference type="SMART" id="SM00224">
    <property type="entry name" value="GGL"/>
    <property type="match status" value="1"/>
</dbReference>
<dbReference type="InterPro" id="IPR016137">
    <property type="entry name" value="RGS"/>
</dbReference>
<dbReference type="SMART" id="SM01224">
    <property type="entry name" value="G_gamma"/>
    <property type="match status" value="1"/>
</dbReference>
<feature type="domain" description="RGS" evidence="2">
    <location>
        <begin position="284"/>
        <end position="399"/>
    </location>
</feature>
<dbReference type="GO" id="GO:0035556">
    <property type="term" value="P:intracellular signal transduction"/>
    <property type="evidence" value="ECO:0007669"/>
    <property type="project" value="InterPro"/>
</dbReference>
<evidence type="ECO:0000313" key="4">
    <source>
        <dbReference type="EMBL" id="AUG68965.1"/>
    </source>
</evidence>
<dbReference type="PANTHER" id="PTHR45746:SF5">
    <property type="entry name" value="REGULATOR OF G-PROTEIN SIGNALING 7"/>
    <property type="match status" value="1"/>
</dbReference>
<dbReference type="PROSITE" id="PS50132">
    <property type="entry name" value="RGS"/>
    <property type="match status" value="1"/>
</dbReference>
<dbReference type="GO" id="GO:0005096">
    <property type="term" value="F:GTPase activator activity"/>
    <property type="evidence" value="ECO:0007669"/>
    <property type="project" value="TreeGrafter"/>
</dbReference>
<dbReference type="SUPFAM" id="SSF46785">
    <property type="entry name" value="Winged helix' DNA-binding domain"/>
    <property type="match status" value="1"/>
</dbReference>
<dbReference type="InterPro" id="IPR047016">
    <property type="entry name" value="RGS6/7/9/11"/>
</dbReference>
<dbReference type="Pfam" id="PF00631">
    <property type="entry name" value="G-gamma"/>
    <property type="match status" value="1"/>
</dbReference>
<dbReference type="GO" id="GO:0043005">
    <property type="term" value="C:neuron projection"/>
    <property type="evidence" value="ECO:0007669"/>
    <property type="project" value="TreeGrafter"/>
</dbReference>
<dbReference type="GO" id="GO:0005737">
    <property type="term" value="C:cytoplasm"/>
    <property type="evidence" value="ECO:0007669"/>
    <property type="project" value="TreeGrafter"/>
</dbReference>
<proteinExistence type="evidence at transcript level"/>
<protein>
    <submittedName>
        <fullName evidence="4">Regulator of G-protein signaling 11</fullName>
    </submittedName>
</protein>
<dbReference type="SMART" id="SM00049">
    <property type="entry name" value="DEP"/>
    <property type="match status" value="1"/>
</dbReference>
<dbReference type="CDD" id="cd08705">
    <property type="entry name" value="RGS_R7-like"/>
    <property type="match status" value="1"/>
</dbReference>
<dbReference type="Pfam" id="PF00615">
    <property type="entry name" value="RGS"/>
    <property type="match status" value="1"/>
</dbReference>
<dbReference type="GO" id="GO:0009968">
    <property type="term" value="P:negative regulation of signal transduction"/>
    <property type="evidence" value="ECO:0007669"/>
    <property type="project" value="UniProtKB-KW"/>
</dbReference>
<dbReference type="InterPro" id="IPR036388">
    <property type="entry name" value="WH-like_DNA-bd_sf"/>
</dbReference>
<dbReference type="GO" id="GO:0007186">
    <property type="term" value="P:G protein-coupled receptor signaling pathway"/>
    <property type="evidence" value="ECO:0007669"/>
    <property type="project" value="InterPro"/>
</dbReference>
<dbReference type="PROSITE" id="PS50186">
    <property type="entry name" value="DEP"/>
    <property type="match status" value="1"/>
</dbReference>
<dbReference type="GO" id="GO:0005886">
    <property type="term" value="C:plasma membrane"/>
    <property type="evidence" value="ECO:0007669"/>
    <property type="project" value="TreeGrafter"/>
</dbReference>
<dbReference type="Gene3D" id="1.10.167.10">
    <property type="entry name" value="Regulator of G-protein Signalling 4, domain 2"/>
    <property type="match status" value="1"/>
</dbReference>
<dbReference type="SUPFAM" id="SSF48670">
    <property type="entry name" value="Transducin (heterotrimeric G protein), gamma chain"/>
    <property type="match status" value="1"/>
</dbReference>
<dbReference type="Pfam" id="PF00610">
    <property type="entry name" value="DEP"/>
    <property type="match status" value="1"/>
</dbReference>
<evidence type="ECO:0000259" key="3">
    <source>
        <dbReference type="PROSITE" id="PS50186"/>
    </source>
</evidence>
<evidence type="ECO:0000256" key="1">
    <source>
        <dbReference type="ARBA" id="ARBA00022700"/>
    </source>
</evidence>
<dbReference type="InterPro" id="IPR000591">
    <property type="entry name" value="DEP_dom"/>
</dbReference>
<dbReference type="AlphaFoldDB" id="A0A2H5ACD0"/>
<dbReference type="SMART" id="SM00315">
    <property type="entry name" value="RGS"/>
    <property type="match status" value="1"/>
</dbReference>
<dbReference type="InterPro" id="IPR036305">
    <property type="entry name" value="RGS_sf"/>
</dbReference>
<dbReference type="GO" id="GO:0008277">
    <property type="term" value="P:regulation of G protein-coupled receptor signaling pathway"/>
    <property type="evidence" value="ECO:0007669"/>
    <property type="project" value="InterPro"/>
</dbReference>
<dbReference type="Gene3D" id="1.10.10.10">
    <property type="entry name" value="Winged helix-like DNA-binding domain superfamily/Winged helix DNA-binding domain"/>
    <property type="match status" value="1"/>
</dbReference>
<accession>A0A2H5ACD0</accession>
<feature type="domain" description="DEP" evidence="3">
    <location>
        <begin position="17"/>
        <end position="91"/>
    </location>
</feature>
<dbReference type="InterPro" id="IPR040759">
    <property type="entry name" value="RGS_DHEX"/>
</dbReference>
<organism evidence="4">
    <name type="scientific">Mordacia mordax</name>
    <name type="common">Southern hemisphere lamprey</name>
    <dbReference type="NCBI Taxonomy" id="7755"/>
    <lineage>
        <taxon>Eukaryota</taxon>
        <taxon>Metazoa</taxon>
        <taxon>Chordata</taxon>
        <taxon>Craniata</taxon>
        <taxon>Vertebrata</taxon>
        <taxon>Cyclostomata</taxon>
        <taxon>Hyperoartia</taxon>
        <taxon>Petromyzontiformes</taxon>
        <taxon>Petromyzontidae</taxon>
        <taxon>Mordacia</taxon>
    </lineage>
</organism>
<dbReference type="PRINTS" id="PR01301">
    <property type="entry name" value="RGSPROTEIN"/>
</dbReference>
<dbReference type="EMBL" id="MG063687">
    <property type="protein sequence ID" value="AUG68965.1"/>
    <property type="molecule type" value="mRNA"/>
</dbReference>
<dbReference type="InterPro" id="IPR015898">
    <property type="entry name" value="G-protein_gamma-like_dom"/>
</dbReference>
<dbReference type="Gene3D" id="4.10.260.10">
    <property type="entry name" value="Transducin (heterotrimeric G protein), gamma chain"/>
    <property type="match status" value="1"/>
</dbReference>
<evidence type="ECO:0000259" key="2">
    <source>
        <dbReference type="PROSITE" id="PS50132"/>
    </source>
</evidence>
<reference evidence="4" key="1">
    <citation type="journal article" date="2018" name="Open Biol.">
        <title>Evolution of the shut-off steps of vertebrate phototransduction.</title>
        <authorList>
            <person name="Lamb T.D."/>
            <person name="Patel H.R."/>
            <person name="Chuah A."/>
            <person name="Hunt D.M."/>
        </authorList>
    </citation>
    <scope>NUCLEOTIDE SEQUENCE</scope>
</reference>
<name>A0A2H5ACD0_MORMR</name>
<dbReference type="SUPFAM" id="SSF48097">
    <property type="entry name" value="Regulator of G-protein signaling, RGS"/>
    <property type="match status" value="1"/>
</dbReference>
<dbReference type="CDD" id="cd00068">
    <property type="entry name" value="GGL"/>
    <property type="match status" value="1"/>
</dbReference>
<dbReference type="InterPro" id="IPR044926">
    <property type="entry name" value="RGS_subdomain_2"/>
</dbReference>
<dbReference type="InterPro" id="IPR034483">
    <property type="entry name" value="RGS_Egl-10"/>
</dbReference>